<feature type="region of interest" description="Disordered" evidence="2">
    <location>
        <begin position="1"/>
        <end position="38"/>
    </location>
</feature>
<feature type="compositionally biased region" description="Basic and acidic residues" evidence="2">
    <location>
        <begin position="336"/>
        <end position="355"/>
    </location>
</feature>
<sequence>MSATKLTESVGSDRVGEIDGMAPDNLPGELGAEASASAESRKEVGIDTMFDHLAIDESEFDDFVIEEDEDITETSTRWMAVARVLCGKKFSHEALLQQMQVAWNPAREINMRPVGENRFVIQCFCLGDWEKVMEQGPWMFRDWPLIIAEYDGFSDPESVELNFSPMWIQVHKVPEGFRKKEVLQPLITRTCGKIVTLEMTPSGSFRGDFVRARIHHDVRKPLARFVSLVRGGKRFVYAVKYEKLGLICYACGLIGHDHKECGIGVYEEKELKYGEWIYVNPPSSWQRGPSGLRGGLRGGRAGHGDSIGGRTVGMDAFGRGRGGGIAGGGRGTYVDWRVHPERDTRSKDKGDKDLMDTATSPAKPGDVVMSEAEKSAKKRLQFGPGVQELNTGAAVGGNALALIDSNNSSDQGKEQAGVKEYKRHKREDGTSYSGSAASQEDDRRTQ</sequence>
<dbReference type="Pfam" id="PF14392">
    <property type="entry name" value="zf-CCHC_4"/>
    <property type="match status" value="1"/>
</dbReference>
<dbReference type="InterPro" id="IPR001878">
    <property type="entry name" value="Znf_CCHC"/>
</dbReference>
<proteinExistence type="predicted"/>
<keyword evidence="1" id="KW-0479">Metal-binding</keyword>
<dbReference type="InterPro" id="IPR040256">
    <property type="entry name" value="At4g02000-like"/>
</dbReference>
<dbReference type="InterPro" id="IPR025558">
    <property type="entry name" value="DUF4283"/>
</dbReference>
<dbReference type="InterPro" id="IPR025836">
    <property type="entry name" value="Zn_knuckle_CX2CX4HX4C"/>
</dbReference>
<dbReference type="Proteomes" id="UP001231189">
    <property type="component" value="Unassembled WGS sequence"/>
</dbReference>
<evidence type="ECO:0000313" key="5">
    <source>
        <dbReference type="Proteomes" id="UP001231189"/>
    </source>
</evidence>
<dbReference type="AlphaFoldDB" id="A0AAD8WSH0"/>
<dbReference type="PANTHER" id="PTHR31286:SF167">
    <property type="entry name" value="OS09G0268800 PROTEIN"/>
    <property type="match status" value="1"/>
</dbReference>
<feature type="compositionally biased region" description="Polar residues" evidence="2">
    <location>
        <begin position="1"/>
        <end position="10"/>
    </location>
</feature>
<gene>
    <name evidence="4" type="ORF">QYE76_040185</name>
</gene>
<protein>
    <recommendedName>
        <fullName evidence="3">CCHC-type domain-containing protein</fullName>
    </recommendedName>
</protein>
<dbReference type="GO" id="GO:0008270">
    <property type="term" value="F:zinc ion binding"/>
    <property type="evidence" value="ECO:0007669"/>
    <property type="project" value="UniProtKB-KW"/>
</dbReference>
<evidence type="ECO:0000259" key="3">
    <source>
        <dbReference type="PROSITE" id="PS50158"/>
    </source>
</evidence>
<organism evidence="4 5">
    <name type="scientific">Lolium multiflorum</name>
    <name type="common">Italian ryegrass</name>
    <name type="synonym">Lolium perenne subsp. multiflorum</name>
    <dbReference type="NCBI Taxonomy" id="4521"/>
    <lineage>
        <taxon>Eukaryota</taxon>
        <taxon>Viridiplantae</taxon>
        <taxon>Streptophyta</taxon>
        <taxon>Embryophyta</taxon>
        <taxon>Tracheophyta</taxon>
        <taxon>Spermatophyta</taxon>
        <taxon>Magnoliopsida</taxon>
        <taxon>Liliopsida</taxon>
        <taxon>Poales</taxon>
        <taxon>Poaceae</taxon>
        <taxon>BOP clade</taxon>
        <taxon>Pooideae</taxon>
        <taxon>Poodae</taxon>
        <taxon>Poeae</taxon>
        <taxon>Poeae Chloroplast Group 2 (Poeae type)</taxon>
        <taxon>Loliodinae</taxon>
        <taxon>Loliinae</taxon>
        <taxon>Lolium</taxon>
    </lineage>
</organism>
<keyword evidence="1" id="KW-0863">Zinc-finger</keyword>
<dbReference type="EMBL" id="JAUUTY010000002">
    <property type="protein sequence ID" value="KAK1679337.1"/>
    <property type="molecule type" value="Genomic_DNA"/>
</dbReference>
<evidence type="ECO:0000313" key="4">
    <source>
        <dbReference type="EMBL" id="KAK1679337.1"/>
    </source>
</evidence>
<evidence type="ECO:0000256" key="1">
    <source>
        <dbReference type="PROSITE-ProRule" id="PRU00047"/>
    </source>
</evidence>
<dbReference type="PROSITE" id="PS50158">
    <property type="entry name" value="ZF_CCHC"/>
    <property type="match status" value="1"/>
</dbReference>
<feature type="domain" description="CCHC-type" evidence="3">
    <location>
        <begin position="248"/>
        <end position="261"/>
    </location>
</feature>
<dbReference type="Pfam" id="PF14111">
    <property type="entry name" value="DUF4283"/>
    <property type="match status" value="1"/>
</dbReference>
<accession>A0AAD8WSH0</accession>
<name>A0AAD8WSH0_LOLMU</name>
<dbReference type="GO" id="GO:0003676">
    <property type="term" value="F:nucleic acid binding"/>
    <property type="evidence" value="ECO:0007669"/>
    <property type="project" value="InterPro"/>
</dbReference>
<feature type="region of interest" description="Disordered" evidence="2">
    <location>
        <begin position="330"/>
        <end position="368"/>
    </location>
</feature>
<dbReference type="PANTHER" id="PTHR31286">
    <property type="entry name" value="GLYCINE-RICH CELL WALL STRUCTURAL PROTEIN 1.8-LIKE"/>
    <property type="match status" value="1"/>
</dbReference>
<evidence type="ECO:0000256" key="2">
    <source>
        <dbReference type="SAM" id="MobiDB-lite"/>
    </source>
</evidence>
<feature type="compositionally biased region" description="Basic and acidic residues" evidence="2">
    <location>
        <begin position="411"/>
        <end position="420"/>
    </location>
</feature>
<keyword evidence="1" id="KW-0862">Zinc</keyword>
<keyword evidence="5" id="KW-1185">Reference proteome</keyword>
<feature type="region of interest" description="Disordered" evidence="2">
    <location>
        <begin position="403"/>
        <end position="446"/>
    </location>
</feature>
<comment type="caution">
    <text evidence="4">The sequence shown here is derived from an EMBL/GenBank/DDBJ whole genome shotgun (WGS) entry which is preliminary data.</text>
</comment>
<reference evidence="4" key="1">
    <citation type="submission" date="2023-07" db="EMBL/GenBank/DDBJ databases">
        <title>A chromosome-level genome assembly of Lolium multiflorum.</title>
        <authorList>
            <person name="Chen Y."/>
            <person name="Copetti D."/>
            <person name="Kolliker R."/>
            <person name="Studer B."/>
        </authorList>
    </citation>
    <scope>NUCLEOTIDE SEQUENCE</scope>
    <source>
        <strain evidence="4">02402/16</strain>
        <tissue evidence="4">Leaf</tissue>
    </source>
</reference>